<dbReference type="EMBL" id="UYWY01000164">
    <property type="protein sequence ID" value="VDM24118.1"/>
    <property type="molecule type" value="Genomic_DNA"/>
</dbReference>
<name>A0A183TVV3_TOXCA</name>
<reference evidence="3" key="1">
    <citation type="submission" date="2016-06" db="UniProtKB">
        <authorList>
            <consortium name="WormBaseParasite"/>
        </authorList>
    </citation>
    <scope>IDENTIFICATION</scope>
</reference>
<dbReference type="AlphaFoldDB" id="A0A183TVV3"/>
<protein>
    <submittedName>
        <fullName evidence="3">Glycosyl transferase</fullName>
    </submittedName>
</protein>
<dbReference type="WBParaSite" id="TCNE_0000037201-mRNA-1">
    <property type="protein sequence ID" value="TCNE_0000037201-mRNA-1"/>
    <property type="gene ID" value="TCNE_0000037201"/>
</dbReference>
<dbReference type="Proteomes" id="UP000050794">
    <property type="component" value="Unassembled WGS sequence"/>
</dbReference>
<evidence type="ECO:0000313" key="3">
    <source>
        <dbReference type="WBParaSite" id="TCNE_0000037201-mRNA-1"/>
    </source>
</evidence>
<evidence type="ECO:0000313" key="2">
    <source>
        <dbReference type="Proteomes" id="UP000050794"/>
    </source>
</evidence>
<accession>A0A183TVV3</accession>
<sequence length="75" mass="8928">MRIAMAFWIHPISTFSSKAMIKRFLFRFNRATPIHRQVSCIIYYGDSSPLLKMLNRQKILPAKVMLLEHLREYSN</sequence>
<reference evidence="1 2" key="2">
    <citation type="submission" date="2018-11" db="EMBL/GenBank/DDBJ databases">
        <authorList>
            <consortium name="Pathogen Informatics"/>
        </authorList>
    </citation>
    <scope>NUCLEOTIDE SEQUENCE [LARGE SCALE GENOMIC DNA]</scope>
</reference>
<organism evidence="2 3">
    <name type="scientific">Toxocara canis</name>
    <name type="common">Canine roundworm</name>
    <dbReference type="NCBI Taxonomy" id="6265"/>
    <lineage>
        <taxon>Eukaryota</taxon>
        <taxon>Metazoa</taxon>
        <taxon>Ecdysozoa</taxon>
        <taxon>Nematoda</taxon>
        <taxon>Chromadorea</taxon>
        <taxon>Rhabditida</taxon>
        <taxon>Spirurina</taxon>
        <taxon>Ascaridomorpha</taxon>
        <taxon>Ascaridoidea</taxon>
        <taxon>Toxocaridae</taxon>
        <taxon>Toxocara</taxon>
    </lineage>
</organism>
<keyword evidence="2" id="KW-1185">Reference proteome</keyword>
<gene>
    <name evidence="1" type="ORF">TCNE_LOCUS373</name>
</gene>
<proteinExistence type="predicted"/>
<evidence type="ECO:0000313" key="1">
    <source>
        <dbReference type="EMBL" id="VDM24118.1"/>
    </source>
</evidence>